<dbReference type="Gene3D" id="1.10.630.10">
    <property type="entry name" value="Cytochrome P450"/>
    <property type="match status" value="1"/>
</dbReference>
<feature type="signal peptide" evidence="8">
    <location>
        <begin position="1"/>
        <end position="23"/>
    </location>
</feature>
<keyword evidence="6 7" id="KW-0349">Heme</keyword>
<dbReference type="OrthoDB" id="1844152at2759"/>
<evidence type="ECO:0000256" key="3">
    <source>
        <dbReference type="ARBA" id="ARBA00022723"/>
    </source>
</evidence>
<gene>
    <name evidence="9" type="ORF">CONPUDRAFT_121880</name>
</gene>
<proteinExistence type="inferred from homology"/>
<keyword evidence="3 6" id="KW-0479">Metal-binding</keyword>
<dbReference type="GO" id="GO:0020037">
    <property type="term" value="F:heme binding"/>
    <property type="evidence" value="ECO:0007669"/>
    <property type="project" value="InterPro"/>
</dbReference>
<dbReference type="PRINTS" id="PR00465">
    <property type="entry name" value="EP450IV"/>
</dbReference>
<comment type="similarity">
    <text evidence="2 7">Belongs to the cytochrome P450 family.</text>
</comment>
<evidence type="ECO:0000256" key="4">
    <source>
        <dbReference type="ARBA" id="ARBA00023002"/>
    </source>
</evidence>
<dbReference type="PANTHER" id="PTHR46206">
    <property type="entry name" value="CYTOCHROME P450"/>
    <property type="match status" value="1"/>
</dbReference>
<evidence type="ECO:0000313" key="10">
    <source>
        <dbReference type="Proteomes" id="UP000053558"/>
    </source>
</evidence>
<dbReference type="PROSITE" id="PS00086">
    <property type="entry name" value="CYTOCHROME_P450"/>
    <property type="match status" value="1"/>
</dbReference>
<evidence type="ECO:0000256" key="2">
    <source>
        <dbReference type="ARBA" id="ARBA00010617"/>
    </source>
</evidence>
<keyword evidence="5 6" id="KW-0408">Iron</keyword>
<comment type="caution">
    <text evidence="9">The sequence shown here is derived from an EMBL/GenBank/DDBJ whole genome shotgun (WGS) entry which is preliminary data.</text>
</comment>
<dbReference type="Pfam" id="PF00067">
    <property type="entry name" value="p450"/>
    <property type="match status" value="1"/>
</dbReference>
<dbReference type="CDD" id="cd11041">
    <property type="entry name" value="CYP503A1-like"/>
    <property type="match status" value="1"/>
</dbReference>
<dbReference type="Proteomes" id="UP000053558">
    <property type="component" value="Unassembled WGS sequence"/>
</dbReference>
<dbReference type="RefSeq" id="XP_007767137.1">
    <property type="nucleotide sequence ID" value="XM_007768947.1"/>
</dbReference>
<evidence type="ECO:0000256" key="5">
    <source>
        <dbReference type="ARBA" id="ARBA00023004"/>
    </source>
</evidence>
<dbReference type="InterPro" id="IPR017972">
    <property type="entry name" value="Cyt_P450_CS"/>
</dbReference>
<dbReference type="InterPro" id="IPR001128">
    <property type="entry name" value="Cyt_P450"/>
</dbReference>
<accession>A0A5M3MX99</accession>
<dbReference type="EMBL" id="JH711576">
    <property type="protein sequence ID" value="EIW83355.1"/>
    <property type="molecule type" value="Genomic_DNA"/>
</dbReference>
<comment type="cofactor">
    <cofactor evidence="1 6">
        <name>heme</name>
        <dbReference type="ChEBI" id="CHEBI:30413"/>
    </cofactor>
</comment>
<dbReference type="InterPro" id="IPR036396">
    <property type="entry name" value="Cyt_P450_sf"/>
</dbReference>
<feature type="chain" id="PRO_5024407433" evidence="8">
    <location>
        <begin position="24"/>
        <end position="497"/>
    </location>
</feature>
<dbReference type="KEGG" id="cput:CONPUDRAFT_121880"/>
<dbReference type="OMA" id="FAFARIM"/>
<dbReference type="GO" id="GO:0004497">
    <property type="term" value="F:monooxygenase activity"/>
    <property type="evidence" value="ECO:0007669"/>
    <property type="project" value="UniProtKB-KW"/>
</dbReference>
<evidence type="ECO:0000256" key="8">
    <source>
        <dbReference type="SAM" id="SignalP"/>
    </source>
</evidence>
<dbReference type="GeneID" id="19199648"/>
<dbReference type="AlphaFoldDB" id="A0A5M3MX99"/>
<feature type="binding site" description="axial binding residue" evidence="6">
    <location>
        <position position="441"/>
    </location>
    <ligand>
        <name>heme</name>
        <dbReference type="ChEBI" id="CHEBI:30413"/>
    </ligand>
    <ligandPart>
        <name>Fe</name>
        <dbReference type="ChEBI" id="CHEBI:18248"/>
    </ligandPart>
</feature>
<evidence type="ECO:0000256" key="7">
    <source>
        <dbReference type="RuleBase" id="RU000461"/>
    </source>
</evidence>
<sequence length="497" mass="56132">MFDDYLLALVAAACVFLVSRTASQHPKLDHIPSVRQYGLLGSWPGSLEFYTNAGRLVKEGYTKFHGRPFKVPSLHHWNVIVGTPQHIDDIRKASDDVLSFDDATSDIIEAKYTLGPDVCADPFHLPVVRSQLTRNLGVLFSDIHDEIAASFRDEIPLKGDDWLEVPALPAMMQVVCRTSNRIFVGLPLCREPGYKNLMTRHTVDVVKGGVIIKCFPRFLAPLVARYLTKSQSDAEEAILYLRPVTEERLKRIEEEGNDYAGKPNDFLSWLIDISDNRQRNVKQLTMRMLTINFAAIHTSSMSFTHALFNLAANPAWIKPLREEVDAVVETEGWSKTALVKMRKIDSFLKESARLNTIGQMLLGRKATKDFTFSDGTMIPKGTFVFSASSAVHRDPEIYEDPEVFKPFRFADMRDEEGEGLKHHMVTPSPSFLNFGYGKHACPGRFFAANELKTMLAHVVTNYDIKLADEGVRPKDLSFAETLSPHPTATVMWRKRRD</sequence>
<protein>
    <submittedName>
        <fullName evidence="9">Cytochrome P450</fullName>
    </submittedName>
</protein>
<dbReference type="GO" id="GO:0016705">
    <property type="term" value="F:oxidoreductase activity, acting on paired donors, with incorporation or reduction of molecular oxygen"/>
    <property type="evidence" value="ECO:0007669"/>
    <property type="project" value="InterPro"/>
</dbReference>
<keyword evidence="4 7" id="KW-0560">Oxidoreductase</keyword>
<keyword evidence="10" id="KW-1185">Reference proteome</keyword>
<evidence type="ECO:0000256" key="6">
    <source>
        <dbReference type="PIRSR" id="PIRSR602403-1"/>
    </source>
</evidence>
<organism evidence="9 10">
    <name type="scientific">Coniophora puteana (strain RWD-64-598)</name>
    <name type="common">Brown rot fungus</name>
    <dbReference type="NCBI Taxonomy" id="741705"/>
    <lineage>
        <taxon>Eukaryota</taxon>
        <taxon>Fungi</taxon>
        <taxon>Dikarya</taxon>
        <taxon>Basidiomycota</taxon>
        <taxon>Agaricomycotina</taxon>
        <taxon>Agaricomycetes</taxon>
        <taxon>Agaricomycetidae</taxon>
        <taxon>Boletales</taxon>
        <taxon>Coniophorineae</taxon>
        <taxon>Coniophoraceae</taxon>
        <taxon>Coniophora</taxon>
    </lineage>
</organism>
<evidence type="ECO:0000313" key="9">
    <source>
        <dbReference type="EMBL" id="EIW83355.1"/>
    </source>
</evidence>
<dbReference type="GO" id="GO:0005506">
    <property type="term" value="F:iron ion binding"/>
    <property type="evidence" value="ECO:0007669"/>
    <property type="project" value="InterPro"/>
</dbReference>
<keyword evidence="8" id="KW-0732">Signal</keyword>
<evidence type="ECO:0000256" key="1">
    <source>
        <dbReference type="ARBA" id="ARBA00001971"/>
    </source>
</evidence>
<reference evidence="10" key="1">
    <citation type="journal article" date="2012" name="Science">
        <title>The Paleozoic origin of enzymatic lignin decomposition reconstructed from 31 fungal genomes.</title>
        <authorList>
            <person name="Floudas D."/>
            <person name="Binder M."/>
            <person name="Riley R."/>
            <person name="Barry K."/>
            <person name="Blanchette R.A."/>
            <person name="Henrissat B."/>
            <person name="Martinez A.T."/>
            <person name="Otillar R."/>
            <person name="Spatafora J.W."/>
            <person name="Yadav J.S."/>
            <person name="Aerts A."/>
            <person name="Benoit I."/>
            <person name="Boyd A."/>
            <person name="Carlson A."/>
            <person name="Copeland A."/>
            <person name="Coutinho P.M."/>
            <person name="de Vries R.P."/>
            <person name="Ferreira P."/>
            <person name="Findley K."/>
            <person name="Foster B."/>
            <person name="Gaskell J."/>
            <person name="Glotzer D."/>
            <person name="Gorecki P."/>
            <person name="Heitman J."/>
            <person name="Hesse C."/>
            <person name="Hori C."/>
            <person name="Igarashi K."/>
            <person name="Jurgens J.A."/>
            <person name="Kallen N."/>
            <person name="Kersten P."/>
            <person name="Kohler A."/>
            <person name="Kuees U."/>
            <person name="Kumar T.K.A."/>
            <person name="Kuo A."/>
            <person name="LaButti K."/>
            <person name="Larrondo L.F."/>
            <person name="Lindquist E."/>
            <person name="Ling A."/>
            <person name="Lombard V."/>
            <person name="Lucas S."/>
            <person name="Lundell T."/>
            <person name="Martin R."/>
            <person name="McLaughlin D.J."/>
            <person name="Morgenstern I."/>
            <person name="Morin E."/>
            <person name="Murat C."/>
            <person name="Nagy L.G."/>
            <person name="Nolan M."/>
            <person name="Ohm R.A."/>
            <person name="Patyshakuliyeva A."/>
            <person name="Rokas A."/>
            <person name="Ruiz-Duenas F.J."/>
            <person name="Sabat G."/>
            <person name="Salamov A."/>
            <person name="Samejima M."/>
            <person name="Schmutz J."/>
            <person name="Slot J.C."/>
            <person name="St John F."/>
            <person name="Stenlid J."/>
            <person name="Sun H."/>
            <person name="Sun S."/>
            <person name="Syed K."/>
            <person name="Tsang A."/>
            <person name="Wiebenga A."/>
            <person name="Young D."/>
            <person name="Pisabarro A."/>
            <person name="Eastwood D.C."/>
            <person name="Martin F."/>
            <person name="Cullen D."/>
            <person name="Grigoriev I.V."/>
            <person name="Hibbett D.S."/>
        </authorList>
    </citation>
    <scope>NUCLEOTIDE SEQUENCE [LARGE SCALE GENOMIC DNA]</scope>
    <source>
        <strain evidence="10">RWD-64-598 SS2</strain>
    </source>
</reference>
<dbReference type="InterPro" id="IPR002403">
    <property type="entry name" value="Cyt_P450_E_grp-IV"/>
</dbReference>
<keyword evidence="7" id="KW-0503">Monooxygenase</keyword>
<dbReference type="SUPFAM" id="SSF48264">
    <property type="entry name" value="Cytochrome P450"/>
    <property type="match status" value="1"/>
</dbReference>
<name>A0A5M3MX99_CONPW</name>